<accession>A0AAV3YLL9</accession>
<keyword evidence="3" id="KW-1185">Reference proteome</keyword>
<gene>
    <name evidence="2" type="ORF">PoB_000943400</name>
</gene>
<dbReference type="AlphaFoldDB" id="A0AAV3YLL9"/>
<protein>
    <submittedName>
        <fullName evidence="2">Uncharacterized protein</fullName>
    </submittedName>
</protein>
<feature type="region of interest" description="Disordered" evidence="1">
    <location>
        <begin position="1"/>
        <end position="20"/>
    </location>
</feature>
<feature type="non-terminal residue" evidence="2">
    <location>
        <position position="1"/>
    </location>
</feature>
<reference evidence="2 3" key="1">
    <citation type="journal article" date="2021" name="Elife">
        <title>Chloroplast acquisition without the gene transfer in kleptoplastic sea slugs, Plakobranchus ocellatus.</title>
        <authorList>
            <person name="Maeda T."/>
            <person name="Takahashi S."/>
            <person name="Yoshida T."/>
            <person name="Shimamura S."/>
            <person name="Takaki Y."/>
            <person name="Nagai Y."/>
            <person name="Toyoda A."/>
            <person name="Suzuki Y."/>
            <person name="Arimoto A."/>
            <person name="Ishii H."/>
            <person name="Satoh N."/>
            <person name="Nishiyama T."/>
            <person name="Hasebe M."/>
            <person name="Maruyama T."/>
            <person name="Minagawa J."/>
            <person name="Obokata J."/>
            <person name="Shigenobu S."/>
        </authorList>
    </citation>
    <scope>NUCLEOTIDE SEQUENCE [LARGE SCALE GENOMIC DNA]</scope>
</reference>
<organism evidence="2 3">
    <name type="scientific">Plakobranchus ocellatus</name>
    <dbReference type="NCBI Taxonomy" id="259542"/>
    <lineage>
        <taxon>Eukaryota</taxon>
        <taxon>Metazoa</taxon>
        <taxon>Spiralia</taxon>
        <taxon>Lophotrochozoa</taxon>
        <taxon>Mollusca</taxon>
        <taxon>Gastropoda</taxon>
        <taxon>Heterobranchia</taxon>
        <taxon>Euthyneura</taxon>
        <taxon>Panpulmonata</taxon>
        <taxon>Sacoglossa</taxon>
        <taxon>Placobranchoidea</taxon>
        <taxon>Plakobranchidae</taxon>
        <taxon>Plakobranchus</taxon>
    </lineage>
</organism>
<name>A0AAV3YLL9_9GAST</name>
<feature type="compositionally biased region" description="Polar residues" evidence="1">
    <location>
        <begin position="1"/>
        <end position="12"/>
    </location>
</feature>
<dbReference type="EMBL" id="BLXT01001051">
    <property type="protein sequence ID" value="GFN82928.1"/>
    <property type="molecule type" value="Genomic_DNA"/>
</dbReference>
<dbReference type="Proteomes" id="UP000735302">
    <property type="component" value="Unassembled WGS sequence"/>
</dbReference>
<comment type="caution">
    <text evidence="2">The sequence shown here is derived from an EMBL/GenBank/DDBJ whole genome shotgun (WGS) entry which is preliminary data.</text>
</comment>
<evidence type="ECO:0000313" key="2">
    <source>
        <dbReference type="EMBL" id="GFN82928.1"/>
    </source>
</evidence>
<proteinExistence type="predicted"/>
<evidence type="ECO:0000313" key="3">
    <source>
        <dbReference type="Proteomes" id="UP000735302"/>
    </source>
</evidence>
<sequence>RRQTYGQPLETSAETRIENKDLNSDDTLDNLFTDEDYYDFYDYFDSWGPEMSKQPLETTDETHSEDLAQNSNDFMSGLSSSQVSYYRAWVTKVFECCNLLDVCIFVNEIALEFEDFLR</sequence>
<evidence type="ECO:0000256" key="1">
    <source>
        <dbReference type="SAM" id="MobiDB-lite"/>
    </source>
</evidence>